<dbReference type="Proteomes" id="UP000192393">
    <property type="component" value="Unassembled WGS sequence"/>
</dbReference>
<dbReference type="Gene3D" id="3.40.50.720">
    <property type="entry name" value="NAD(P)-binding Rossmann-like Domain"/>
    <property type="match status" value="1"/>
</dbReference>
<dbReference type="STRING" id="1434700.SAMN06296427_104257"/>
<keyword evidence="2" id="KW-1185">Reference proteome</keyword>
<dbReference type="RefSeq" id="WP_084017167.1">
    <property type="nucleotide sequence ID" value="NZ_FWXS01000004.1"/>
</dbReference>
<protein>
    <recommendedName>
        <fullName evidence="3">NAD dependent epimerase/dehydratase family protein</fullName>
    </recommendedName>
</protein>
<dbReference type="EMBL" id="FWXS01000004">
    <property type="protein sequence ID" value="SMC61286.1"/>
    <property type="molecule type" value="Genomic_DNA"/>
</dbReference>
<proteinExistence type="predicted"/>
<dbReference type="OrthoDB" id="1247029at2"/>
<gene>
    <name evidence="1" type="ORF">SAMN06296427_104257</name>
</gene>
<dbReference type="AlphaFoldDB" id="A0A1W2AKS7"/>
<evidence type="ECO:0000313" key="1">
    <source>
        <dbReference type="EMBL" id="SMC61286.1"/>
    </source>
</evidence>
<organism evidence="1 2">
    <name type="scientific">Moheibacter sediminis</name>
    <dbReference type="NCBI Taxonomy" id="1434700"/>
    <lineage>
        <taxon>Bacteria</taxon>
        <taxon>Pseudomonadati</taxon>
        <taxon>Bacteroidota</taxon>
        <taxon>Flavobacteriia</taxon>
        <taxon>Flavobacteriales</taxon>
        <taxon>Weeksellaceae</taxon>
        <taxon>Moheibacter</taxon>
    </lineage>
</organism>
<accession>A0A1W2AKS7</accession>
<reference evidence="1 2" key="1">
    <citation type="submission" date="2017-04" db="EMBL/GenBank/DDBJ databases">
        <authorList>
            <person name="Afonso C.L."/>
            <person name="Miller P.J."/>
            <person name="Scott M.A."/>
            <person name="Spackman E."/>
            <person name="Goraichik I."/>
            <person name="Dimitrov K.M."/>
            <person name="Suarez D.L."/>
            <person name="Swayne D.E."/>
        </authorList>
    </citation>
    <scope>NUCLEOTIDE SEQUENCE [LARGE SCALE GENOMIC DNA]</scope>
    <source>
        <strain evidence="1 2">CGMCC 1.12708</strain>
    </source>
</reference>
<name>A0A1W2AKS7_9FLAO</name>
<dbReference type="InterPro" id="IPR036291">
    <property type="entry name" value="NAD(P)-bd_dom_sf"/>
</dbReference>
<sequence length="225" mass="25685">MIIGNGLVANAFREHDRENVVFFASGVSNSLEKDEAQFQREEDLIRKTISENPDVLFVYFSSCSIYDSSKIDSHYVNHKLNMEHLIATENDKYLIARVSNAVGKGGNQNTLINYLINSIQNQVEIKVHIDATRNQIDVYDVTQIILGLIDSNKLNKIVNVAYVNNYPILEIITIVEEFLGKKGNLILEKKGQGYSIDIPDAMGYFKQNNLLDREKYLQGILQKYY</sequence>
<evidence type="ECO:0008006" key="3">
    <source>
        <dbReference type="Google" id="ProtNLM"/>
    </source>
</evidence>
<evidence type="ECO:0000313" key="2">
    <source>
        <dbReference type="Proteomes" id="UP000192393"/>
    </source>
</evidence>
<dbReference type="SUPFAM" id="SSF51735">
    <property type="entry name" value="NAD(P)-binding Rossmann-fold domains"/>
    <property type="match status" value="1"/>
</dbReference>